<feature type="region of interest" description="Disordered" evidence="1">
    <location>
        <begin position="802"/>
        <end position="838"/>
    </location>
</feature>
<feature type="region of interest" description="Disordered" evidence="1">
    <location>
        <begin position="2121"/>
        <end position="2140"/>
    </location>
</feature>
<keyword evidence="3" id="KW-1185">Reference proteome</keyword>
<evidence type="ECO:0000313" key="2">
    <source>
        <dbReference type="EMBL" id="GET86172.1"/>
    </source>
</evidence>
<dbReference type="VEuPathDB" id="TriTrypDB:LtaPh_0804200"/>
<evidence type="ECO:0000256" key="1">
    <source>
        <dbReference type="SAM" id="MobiDB-lite"/>
    </source>
</evidence>
<feature type="region of interest" description="Disordered" evidence="1">
    <location>
        <begin position="564"/>
        <end position="587"/>
    </location>
</feature>
<comment type="caution">
    <text evidence="2">The sequence shown here is derived from an EMBL/GenBank/DDBJ whole genome shotgun (WGS) entry which is preliminary data.</text>
</comment>
<gene>
    <name evidence="2" type="ORF">LtaPh_0804200</name>
</gene>
<dbReference type="Proteomes" id="UP000419144">
    <property type="component" value="Unassembled WGS sequence"/>
</dbReference>
<proteinExistence type="predicted"/>
<reference evidence="2" key="1">
    <citation type="submission" date="2019-11" db="EMBL/GenBank/DDBJ databases">
        <title>Leishmania tarentolae CDS.</title>
        <authorList>
            <person name="Goto Y."/>
            <person name="Yamagishi J."/>
        </authorList>
    </citation>
    <scope>NUCLEOTIDE SEQUENCE [LARGE SCALE GENOMIC DNA]</scope>
    <source>
        <strain evidence="2">Parrot Tar II</strain>
    </source>
</reference>
<accession>A0A640K9W4</accession>
<sequence length="2457" mass="260563">MISCAALQRLERYGSLGLKRHSTEDFVSTSLKDARRANIYALTLLSTWREALQAVRGGDPNGADASAAPARYTDALVYAISFAVALTTQHLFEVCTVAAAASVASRSDSAVLTAAGTHTKVKKTAVELARASGTGDNGSKDDVTASLVFTDDYTQALELLTLLKEMTVVIGSGRALRNNASSGDFTKAAAHLLTSSTDLSLVLLGSVSIVSDAATPEAQPSQPGSMSNEQQQQQEAILAQALVLVAATAQMLRRVQAHYPVDGLYHTRPCAALLKTIANKHKQLQQRLQGVRDGSDAASEQSRGAAQAACSGTAKGETVHQKTATRTPALLDLLRRYLQLCARRPIAGSQQPSAASLFSIFSLFQRLSMLHGALGAVTALPKERALHLRSACEDVQYWLSHLLSSTACNRATRYVVYFREDELRLMQQNVRQASEYALYTFATTPPVDPGLVEPLLRDGVAADSNDEVTHARTALVLAQWCVSASFFFESFCQDESWASFAQEQRRLVLLQQSRARRGLERASRRQQRKERVREQAMCLNDEGSSRSSSVSCNSSDAASVCSEGSNSASSAAGRQQRQRCNGSGDDETASLVSLPTAHHVDHAGGSVCGSVTSLASRVSLLSTLSKHSAASYLSFISVLRPSVTGNSAAAAAGAGGCADGDAEAGADRQMHESEDGNTNLPLILLEQLALGLHRFMEAYPAELLDRYGLRSVSWNSIARMFSTVEKSLAHATKMTAGAAAAHQVGGRHNGEETQQPLFNLAQDIRYNKGMGYECLGLLFAKVVAPLLDPASSLAVASMPWSPSQQHRLRQSTHEATGADDDDGDVDSSGGAHSNGDRTEEGFFANAAAAAATVGRAGLAIDDDPSTRASVEEALTTCLTAYETVAPQVVDRNLSTILRLAARTAATSAGSTASLHSSPSFSSLPTVLVGFVRDITARLGRGNDLPHLVDALLERGEFSTNASAAAAAATAVADNSSDAASATRSLRAVFSLPPVRQAVLEAAGTSLDPESLLQRLTNVAAELEEGTKRSSSNSNAQDKAQDKLSSAAAPFWKHDDARVQHTLLALELMEALLAGVTPTCVSASAVLEQATQLELLLNSSFMTAVEELKKVDSAAATAAAATTAAVALDEEVEPNDACGDAFDDRRLLVIQHMHTIRQCRAVTIRCLQDLGTQQVHDYLRMLEDALWQLTSTVGHLVGSLTLVELTPLLQPHPTRDGGSKVLAPLPSALEQLQVQLLLPSLILQRLSLARAVTVAIGTHAGPAEELRDMVAYLWNCLGQDGDDADEAPQQQQQRQPGGVSLWLANHMTANEWASLVALGKERHARSSMTALLLRSAALTPAETTDTPAWLSQCLQCIPGTVLRALVDAFVSLSIEDVCDTASSNALSQSACRRRKRAQRQWTALTASLVAAYSVVGHNPYWPSVVAHTVRSVTHVVRVWRKHAKERLGNAVETSAQVPHHSTTTYIFALLTQQLISLLLCILRSEPRAAEVLRRVLLTLARESAAASSAAGPSVPAPSRGGMSVAYVEALMVPAASLSDISAPAPLPASDPATEADGRGTAEVVAALKDLTFEDEVRDVCTRLFATSFVKHIFTVADLCSDSAAAAMSLPLTTTAAVIRASMSTISLLYQVCVTAVQASWRAKATDGSLKALAQTPAVVFLHTVANNFHARGASRVSGSSASSDAAVDVLLAEFLEQFHAHGEGHAEQHLFVHIASAIPAGERRRRTLGGADVGSGGSPPLETAAIAPSGALTAVEELWCGHLRSMACTVMRLSQASDSAPKSSAAALQRACLTLRLLFARMWCSAHFRKHQMPKSCSSGNSKRARSHGDSDPKTHLSSLAAGVDEFLVEVLCNPRAPGDGSSDAVKGVTGNDLRCQLANFFGVTTAAIEGTARGVDRSCCQCDRLWMRLLGVGGEAGVCALWLLWKLQCTSVALTGSPATVDGVQDDSLIRMRAFLCTYYNLSASVEGDAGMEASPSTYTRVVTALRASSDTLGILPAQEAPPLFCEHVNDLLMRTIPRASPRVSASASSLALAAPVAAELIVHLFSVRPRLPAGQLLPHAQRLLVWLSQASASVSDAAAAELHEDSGPSLPSLCIRVCAAVAAHPTVSNLSDSSVRMSSWASPLSPKPQHPDACRGGGQLQNGRSAAHELLDNVWLLLLSLLEGSRAPQGAVATASSAPLLCEGEVIRLILLLTKSWLGNSARQQVLWSRPAMLPPLMCALFTCVMRGMESQQFAPRVLSVLASGLARVAAHVDAATANEGDADVDGADSDDNGEGAAKRKAEELAGSAPVTTSDARHRTRQRRLDAGTQAWVAAVEIPAHVKRAALAAATSAMFEVAHHYIHIFTAFSSDMDFLFTDFLKVLSQHFLPTVTRPPIAHHVGVRISGTTRSEMTFADLAYMCVGNPESKSLLKQAAWRMEEEEGAVKGSGSVDGGVSGEAERRLTLTDGSRSIFRVA</sequence>
<dbReference type="OrthoDB" id="246990at2759"/>
<feature type="region of interest" description="Disordered" evidence="1">
    <location>
        <begin position="518"/>
        <end position="552"/>
    </location>
</feature>
<organism evidence="2 3">
    <name type="scientific">Leishmania tarentolae</name>
    <name type="common">Sauroleishmania tarentolae</name>
    <dbReference type="NCBI Taxonomy" id="5689"/>
    <lineage>
        <taxon>Eukaryota</taxon>
        <taxon>Discoba</taxon>
        <taxon>Euglenozoa</taxon>
        <taxon>Kinetoplastea</taxon>
        <taxon>Metakinetoplastina</taxon>
        <taxon>Trypanosomatida</taxon>
        <taxon>Trypanosomatidae</taxon>
        <taxon>Leishmaniinae</taxon>
        <taxon>Leishmania</taxon>
        <taxon>lizard Leishmania</taxon>
    </lineage>
</organism>
<feature type="compositionally biased region" description="Acidic residues" evidence="1">
    <location>
        <begin position="2262"/>
        <end position="2275"/>
    </location>
</feature>
<evidence type="ECO:0000313" key="3">
    <source>
        <dbReference type="Proteomes" id="UP000419144"/>
    </source>
</evidence>
<feature type="region of interest" description="Disordered" evidence="1">
    <location>
        <begin position="1811"/>
        <end position="1834"/>
    </location>
</feature>
<protein>
    <submittedName>
        <fullName evidence="2">Uncharacterized protein</fullName>
    </submittedName>
</protein>
<name>A0A640K9W4_LEITA</name>
<dbReference type="EMBL" id="BLBS01000009">
    <property type="protein sequence ID" value="GET86172.1"/>
    <property type="molecule type" value="Genomic_DNA"/>
</dbReference>
<feature type="compositionally biased region" description="Low complexity" evidence="1">
    <location>
        <begin position="564"/>
        <end position="579"/>
    </location>
</feature>
<feature type="region of interest" description="Disordered" evidence="1">
    <location>
        <begin position="291"/>
        <end position="321"/>
    </location>
</feature>
<feature type="region of interest" description="Disordered" evidence="1">
    <location>
        <begin position="2261"/>
        <end position="2302"/>
    </location>
</feature>
<feature type="compositionally biased region" description="Basic and acidic residues" evidence="1">
    <location>
        <begin position="518"/>
        <end position="534"/>
    </location>
</feature>